<reference evidence="1" key="1">
    <citation type="submission" date="2023-12" db="EMBL/GenBank/DDBJ databases">
        <title>Genome assembly of Anisodus tanguticus.</title>
        <authorList>
            <person name="Wang Y.-J."/>
        </authorList>
    </citation>
    <scope>NUCLEOTIDE SEQUENCE</scope>
    <source>
        <strain evidence="1">KB-2021</strain>
        <tissue evidence="1">Leaf</tissue>
    </source>
</reference>
<dbReference type="EMBL" id="JAVYJV010000007">
    <property type="protein sequence ID" value="KAK4366949.1"/>
    <property type="molecule type" value="Genomic_DNA"/>
</dbReference>
<protein>
    <submittedName>
        <fullName evidence="1">Uncharacterized protein</fullName>
    </submittedName>
</protein>
<evidence type="ECO:0000313" key="1">
    <source>
        <dbReference type="EMBL" id="KAK4366949.1"/>
    </source>
</evidence>
<accession>A0AAE1SCC9</accession>
<sequence>MHREVFKRITGLAITHPPSSFHEKFKTINESSLMKKYFGSEDSKTNLKVSELRKLMDRGDIGAQFEKEDKDLDVVMLAEKGKGVVDQFTLTESDDESEDEITSLEDLVKKTCHVKLDKILDNQELEKQ</sequence>
<dbReference type="AlphaFoldDB" id="A0AAE1SCC9"/>
<evidence type="ECO:0000313" key="2">
    <source>
        <dbReference type="Proteomes" id="UP001291623"/>
    </source>
</evidence>
<name>A0AAE1SCC9_9SOLA</name>
<keyword evidence="2" id="KW-1185">Reference proteome</keyword>
<gene>
    <name evidence="1" type="ORF">RND71_014829</name>
</gene>
<proteinExistence type="predicted"/>
<dbReference type="Proteomes" id="UP001291623">
    <property type="component" value="Unassembled WGS sequence"/>
</dbReference>
<organism evidence="1 2">
    <name type="scientific">Anisodus tanguticus</name>
    <dbReference type="NCBI Taxonomy" id="243964"/>
    <lineage>
        <taxon>Eukaryota</taxon>
        <taxon>Viridiplantae</taxon>
        <taxon>Streptophyta</taxon>
        <taxon>Embryophyta</taxon>
        <taxon>Tracheophyta</taxon>
        <taxon>Spermatophyta</taxon>
        <taxon>Magnoliopsida</taxon>
        <taxon>eudicotyledons</taxon>
        <taxon>Gunneridae</taxon>
        <taxon>Pentapetalae</taxon>
        <taxon>asterids</taxon>
        <taxon>lamiids</taxon>
        <taxon>Solanales</taxon>
        <taxon>Solanaceae</taxon>
        <taxon>Solanoideae</taxon>
        <taxon>Hyoscyameae</taxon>
        <taxon>Anisodus</taxon>
    </lineage>
</organism>
<comment type="caution">
    <text evidence="1">The sequence shown here is derived from an EMBL/GenBank/DDBJ whole genome shotgun (WGS) entry which is preliminary data.</text>
</comment>